<dbReference type="Pfam" id="PF01546">
    <property type="entry name" value="Peptidase_M20"/>
    <property type="match status" value="1"/>
</dbReference>
<dbReference type="SUPFAM" id="SSF55031">
    <property type="entry name" value="Bacterial exopeptidase dimerisation domain"/>
    <property type="match status" value="1"/>
</dbReference>
<keyword evidence="10" id="KW-1185">Reference proteome</keyword>
<keyword evidence="5" id="KW-0378">Hydrolase</keyword>
<evidence type="ECO:0000256" key="5">
    <source>
        <dbReference type="ARBA" id="ARBA00022801"/>
    </source>
</evidence>
<keyword evidence="7" id="KW-0224">Dipeptidase</keyword>
<dbReference type="GO" id="GO:0006508">
    <property type="term" value="P:proteolysis"/>
    <property type="evidence" value="ECO:0007669"/>
    <property type="project" value="UniProtKB-KW"/>
</dbReference>
<dbReference type="GO" id="GO:0008237">
    <property type="term" value="F:metallopeptidase activity"/>
    <property type="evidence" value="ECO:0007669"/>
    <property type="project" value="UniProtKB-KW"/>
</dbReference>
<evidence type="ECO:0000256" key="8">
    <source>
        <dbReference type="ARBA" id="ARBA00023049"/>
    </source>
</evidence>
<reference evidence="9 10" key="1">
    <citation type="journal article" date="2010" name="Stand. Genomic Sci.">
        <title>Complete genome sequence of Olsenella uli type strain (VPI D76D-27C).</title>
        <authorList>
            <person name="Goker M."/>
            <person name="Held B."/>
            <person name="Lucas S."/>
            <person name="Nolan M."/>
            <person name="Yasawong M."/>
            <person name="Glavina Del Rio T."/>
            <person name="Tice H."/>
            <person name="Cheng J.F."/>
            <person name="Bruce D."/>
            <person name="Detter J.C."/>
            <person name="Tapia R."/>
            <person name="Han C."/>
            <person name="Goodwin L."/>
            <person name="Pitluck S."/>
            <person name="Liolios K."/>
            <person name="Ivanova N."/>
            <person name="Mavromatis K."/>
            <person name="Mikhailova N."/>
            <person name="Pati A."/>
            <person name="Chen A."/>
            <person name="Palaniappan K."/>
            <person name="Land M."/>
            <person name="Hauser L."/>
            <person name="Chang Y.J."/>
            <person name="Jeffries C.D."/>
            <person name="Rohde M."/>
            <person name="Sikorski J."/>
            <person name="Pukall R."/>
            <person name="Woyke T."/>
            <person name="Bristow J."/>
            <person name="Eisen J.A."/>
            <person name="Markowitz V."/>
            <person name="Hugenholtz P."/>
            <person name="Kyrpides N.C."/>
            <person name="Klenk H.P."/>
            <person name="Lapidus A."/>
        </authorList>
    </citation>
    <scope>NUCLEOTIDE SEQUENCE [LARGE SCALE GENOMIC DNA]</scope>
    <source>
        <strain evidence="10">ATCC 49627 / DSM 7084 / CIP 109912 / JCM 12494 / NCIMB 702895 / VPI D76D-27C</strain>
    </source>
</reference>
<dbReference type="HOGENOM" id="CLU_031786_0_0_11"/>
<dbReference type="Gene3D" id="3.30.70.360">
    <property type="match status" value="2"/>
</dbReference>
<dbReference type="Gene3D" id="3.40.630.10">
    <property type="entry name" value="Zn peptidases"/>
    <property type="match status" value="1"/>
</dbReference>
<evidence type="ECO:0000313" key="10">
    <source>
        <dbReference type="Proteomes" id="UP000000333"/>
    </source>
</evidence>
<dbReference type="GO" id="GO:0006526">
    <property type="term" value="P:L-arginine biosynthetic process"/>
    <property type="evidence" value="ECO:0007669"/>
    <property type="project" value="TreeGrafter"/>
</dbReference>
<dbReference type="InterPro" id="IPR050072">
    <property type="entry name" value="Peptidase_M20A"/>
</dbReference>
<keyword evidence="6" id="KW-0862">Zinc</keyword>
<evidence type="ECO:0000256" key="2">
    <source>
        <dbReference type="ARBA" id="ARBA00006247"/>
    </source>
</evidence>
<evidence type="ECO:0000256" key="7">
    <source>
        <dbReference type="ARBA" id="ARBA00022997"/>
    </source>
</evidence>
<gene>
    <name evidence="9" type="ordered locus">Olsu_0709</name>
</gene>
<keyword evidence="8" id="KW-0482">Metalloprotease</keyword>
<dbReference type="SUPFAM" id="SSF53187">
    <property type="entry name" value="Zn-dependent exopeptidases"/>
    <property type="match status" value="1"/>
</dbReference>
<dbReference type="GO" id="GO:0008777">
    <property type="term" value="F:acetylornithine deacetylase activity"/>
    <property type="evidence" value="ECO:0007669"/>
    <property type="project" value="TreeGrafter"/>
</dbReference>
<dbReference type="InterPro" id="IPR002933">
    <property type="entry name" value="Peptidase_M20"/>
</dbReference>
<dbReference type="NCBIfam" id="TIGR01887">
    <property type="entry name" value="dipeptidaselike"/>
    <property type="match status" value="1"/>
</dbReference>
<dbReference type="InterPro" id="IPR010964">
    <property type="entry name" value="M20A_pepV-rel"/>
</dbReference>
<comment type="cofactor">
    <cofactor evidence="1">
        <name>Zn(2+)</name>
        <dbReference type="ChEBI" id="CHEBI:29105"/>
    </cofactor>
</comment>
<evidence type="ECO:0000256" key="3">
    <source>
        <dbReference type="ARBA" id="ARBA00022670"/>
    </source>
</evidence>
<dbReference type="GO" id="GO:0008270">
    <property type="term" value="F:zinc ion binding"/>
    <property type="evidence" value="ECO:0007669"/>
    <property type="project" value="InterPro"/>
</dbReference>
<evidence type="ECO:0000256" key="1">
    <source>
        <dbReference type="ARBA" id="ARBA00001947"/>
    </source>
</evidence>
<dbReference type="STRING" id="633147.Olsu_0709"/>
<proteinExistence type="inferred from homology"/>
<evidence type="ECO:0000256" key="4">
    <source>
        <dbReference type="ARBA" id="ARBA00022723"/>
    </source>
</evidence>
<dbReference type="InterPro" id="IPR036264">
    <property type="entry name" value="Bact_exopeptidase_dim_dom"/>
</dbReference>
<evidence type="ECO:0000256" key="6">
    <source>
        <dbReference type="ARBA" id="ARBA00022833"/>
    </source>
</evidence>
<dbReference type="GeneID" id="78512127"/>
<keyword evidence="4" id="KW-0479">Metal-binding</keyword>
<dbReference type="Proteomes" id="UP000000333">
    <property type="component" value="Chromosome"/>
</dbReference>
<sequence length="477" mass="51957">MTDEELKVRVDAYVNEVWESVVEDIRSLVRIRSVEDLDAAQEGRPYGPACLEALERGLEIASRLGLDAHNCDGHIGYADLAGSSERYLATIAHTDVVPEGLGWSVDPYDVTRREGYLLGRGVLDDKGPFVLSLYAAHFLKRLVDETGERLPYTLRCIVGNEEETNMGDLDWYLENYPEPEFAFTPDADFPLICGEKGVFHGRFGMVGSSGGAGESRIVEMDGGTVANAIPGLATAVVRADASSLPARANIDVEPAGDGLARVRAHGRGGHASLPEGTLNAIGLLADYLMDHGICSKDERRFLVLEHALCSCGHDGAALGIKASDERFGPLTVIGGTVRMVNGHLVQTCDARYPSSTDDERIARTLTSFAEGHGCTFDVDAVKVPFYVEPDSPEIRTLLDTYDEYTGRRSEAFVIGGGTYARKFRRACAFGPHEPDEDVPSWVGPEHGADEGISEASLRRALKVYIVSIWRLMQLSYQ</sequence>
<name>E1QZK9_OLSUV</name>
<dbReference type="AlphaFoldDB" id="E1QZK9"/>
<dbReference type="KEGG" id="ols:Olsu_0709"/>
<evidence type="ECO:0000313" key="9">
    <source>
        <dbReference type="EMBL" id="ADK67823.1"/>
    </source>
</evidence>
<protein>
    <submittedName>
        <fullName evidence="9">Dipeptidase</fullName>
    </submittedName>
</protein>
<dbReference type="RefSeq" id="WP_013251575.1">
    <property type="nucleotide sequence ID" value="NC_014363.1"/>
</dbReference>
<dbReference type="PANTHER" id="PTHR43808:SF31">
    <property type="entry name" value="N-ACETYL-L-CITRULLINE DEACETYLASE"/>
    <property type="match status" value="1"/>
</dbReference>
<dbReference type="eggNOG" id="COG0624">
    <property type="taxonomic scope" value="Bacteria"/>
</dbReference>
<keyword evidence="3" id="KW-0645">Protease</keyword>
<dbReference type="OrthoDB" id="7055905at2"/>
<comment type="similarity">
    <text evidence="2">Belongs to the peptidase M20A family.</text>
</comment>
<accession>E1QZK9</accession>
<organism evidence="9 10">
    <name type="scientific">Olsenella uli (strain ATCC 49627 / DSM 7084 / CCUG 31166 / CIP 109912 / JCM 12494 / LMG 11480 / NCIMB 702895 / VPI D76D-27C)</name>
    <name type="common">Lactobacillus uli</name>
    <dbReference type="NCBI Taxonomy" id="633147"/>
    <lineage>
        <taxon>Bacteria</taxon>
        <taxon>Bacillati</taxon>
        <taxon>Actinomycetota</taxon>
        <taxon>Coriobacteriia</taxon>
        <taxon>Coriobacteriales</taxon>
        <taxon>Atopobiaceae</taxon>
        <taxon>Olsenella</taxon>
    </lineage>
</organism>
<dbReference type="PANTHER" id="PTHR43808">
    <property type="entry name" value="ACETYLORNITHINE DEACETYLASE"/>
    <property type="match status" value="1"/>
</dbReference>
<dbReference type="EMBL" id="CP002106">
    <property type="protein sequence ID" value="ADK67823.1"/>
    <property type="molecule type" value="Genomic_DNA"/>
</dbReference>
<dbReference type="GO" id="GO:0016805">
    <property type="term" value="F:dipeptidase activity"/>
    <property type="evidence" value="ECO:0007669"/>
    <property type="project" value="UniProtKB-KW"/>
</dbReference>